<comment type="caution">
    <text evidence="1">The sequence shown here is derived from an EMBL/GenBank/DDBJ whole genome shotgun (WGS) entry which is preliminary data.</text>
</comment>
<sequence length="91" mass="9519">MQALQLVHSMTSTARKVVPVEIPVAAHKVCLRPKVVHAAADARAGEHPVLQRKGMASSAEGTQVVVNVEPLWTAEVCLALDTQAGGSVVLS</sequence>
<accession>A0AB34JM63</accession>
<evidence type="ECO:0000313" key="1">
    <source>
        <dbReference type="EMBL" id="KAL1523019.1"/>
    </source>
</evidence>
<dbReference type="Proteomes" id="UP001515480">
    <property type="component" value="Unassembled WGS sequence"/>
</dbReference>
<keyword evidence="2" id="KW-1185">Reference proteome</keyword>
<evidence type="ECO:0000313" key="2">
    <source>
        <dbReference type="Proteomes" id="UP001515480"/>
    </source>
</evidence>
<name>A0AB34JM63_PRYPA</name>
<organism evidence="1 2">
    <name type="scientific">Prymnesium parvum</name>
    <name type="common">Toxic golden alga</name>
    <dbReference type="NCBI Taxonomy" id="97485"/>
    <lineage>
        <taxon>Eukaryota</taxon>
        <taxon>Haptista</taxon>
        <taxon>Haptophyta</taxon>
        <taxon>Prymnesiophyceae</taxon>
        <taxon>Prymnesiales</taxon>
        <taxon>Prymnesiaceae</taxon>
        <taxon>Prymnesium</taxon>
    </lineage>
</organism>
<protein>
    <submittedName>
        <fullName evidence="1">Uncharacterized protein</fullName>
    </submittedName>
</protein>
<reference evidence="1 2" key="1">
    <citation type="journal article" date="2024" name="Science">
        <title>Giant polyketide synthase enzymes in the biosynthesis of giant marine polyether toxins.</title>
        <authorList>
            <person name="Fallon T.R."/>
            <person name="Shende V.V."/>
            <person name="Wierzbicki I.H."/>
            <person name="Pendleton A.L."/>
            <person name="Watervoot N.F."/>
            <person name="Auber R.P."/>
            <person name="Gonzalez D.J."/>
            <person name="Wisecaver J.H."/>
            <person name="Moore B.S."/>
        </authorList>
    </citation>
    <scope>NUCLEOTIDE SEQUENCE [LARGE SCALE GENOMIC DNA]</scope>
    <source>
        <strain evidence="1 2">12B1</strain>
    </source>
</reference>
<proteinExistence type="predicted"/>
<dbReference type="EMBL" id="JBGBPQ010000006">
    <property type="protein sequence ID" value="KAL1523019.1"/>
    <property type="molecule type" value="Genomic_DNA"/>
</dbReference>
<dbReference type="AlphaFoldDB" id="A0AB34JM63"/>
<gene>
    <name evidence="1" type="ORF">AB1Y20_017981</name>
</gene>